<sequence length="54" mass="6201">MIWSTTNQSPFIALEPWSGLSTSLEESDIFNTKRSISYVAPKEVDKKHFDIIIE</sequence>
<evidence type="ECO:0000313" key="1">
    <source>
        <dbReference type="EMBL" id="EHC03143.1"/>
    </source>
</evidence>
<comment type="caution">
    <text evidence="1">The sequence shown here is derived from an EMBL/GenBank/DDBJ whole genome shotgun (WGS) entry which is preliminary data.</text>
</comment>
<reference evidence="1 2" key="1">
    <citation type="submission" date="2011-03" db="EMBL/GenBank/DDBJ databases">
        <title>Deep-sequencing identification of multiple resistance mechanism for the high antibiotic-resistance strain Streptococcus suis R61.</title>
        <authorList>
            <person name="Hu P."/>
            <person name="Yang M."/>
            <person name="Jin M."/>
            <person name="Xiao J."/>
        </authorList>
    </citation>
    <scope>NUCLEOTIDE SEQUENCE [LARGE SCALE GENOMIC DNA]</scope>
    <source>
        <strain evidence="1 2">R61</strain>
    </source>
</reference>
<dbReference type="Gene3D" id="2.70.98.10">
    <property type="match status" value="1"/>
</dbReference>
<dbReference type="Proteomes" id="UP000004014">
    <property type="component" value="Unassembled WGS sequence"/>
</dbReference>
<organism evidence="1 2">
    <name type="scientific">Streptococcus suis R61</name>
    <dbReference type="NCBI Taxonomy" id="996306"/>
    <lineage>
        <taxon>Bacteria</taxon>
        <taxon>Bacillati</taxon>
        <taxon>Bacillota</taxon>
        <taxon>Bacilli</taxon>
        <taxon>Lactobacillales</taxon>
        <taxon>Streptococcaceae</taxon>
        <taxon>Streptococcus</taxon>
    </lineage>
</organism>
<name>A0AA87F8Z1_STRSU</name>
<dbReference type="EMBL" id="AEYY01000026">
    <property type="protein sequence ID" value="EHC03143.1"/>
    <property type="molecule type" value="Genomic_DNA"/>
</dbReference>
<accession>A0AA87F8Z1</accession>
<gene>
    <name evidence="1" type="ORF">SSUR61_0875</name>
</gene>
<protein>
    <submittedName>
        <fullName evidence="1">Aldose 1-epimerase</fullName>
    </submittedName>
</protein>
<dbReference type="GO" id="GO:0030246">
    <property type="term" value="F:carbohydrate binding"/>
    <property type="evidence" value="ECO:0007669"/>
    <property type="project" value="InterPro"/>
</dbReference>
<proteinExistence type="predicted"/>
<evidence type="ECO:0000313" key="2">
    <source>
        <dbReference type="Proteomes" id="UP000004014"/>
    </source>
</evidence>
<dbReference type="InterPro" id="IPR014718">
    <property type="entry name" value="GH-type_carb-bd"/>
</dbReference>
<dbReference type="AlphaFoldDB" id="A0AA87F8Z1"/>